<dbReference type="GO" id="GO:0004803">
    <property type="term" value="F:transposase activity"/>
    <property type="evidence" value="ECO:0007669"/>
    <property type="project" value="InterPro"/>
</dbReference>
<dbReference type="Proteomes" id="UP000198432">
    <property type="component" value="Unassembled WGS sequence"/>
</dbReference>
<dbReference type="GO" id="GO:0043565">
    <property type="term" value="F:sequence-specific DNA binding"/>
    <property type="evidence" value="ECO:0007669"/>
    <property type="project" value="InterPro"/>
</dbReference>
<evidence type="ECO:0000313" key="1">
    <source>
        <dbReference type="EMBL" id="SNS08752.1"/>
    </source>
</evidence>
<reference evidence="2" key="1">
    <citation type="submission" date="2017-06" db="EMBL/GenBank/DDBJ databases">
        <authorList>
            <person name="Varghese N."/>
            <person name="Submissions S."/>
        </authorList>
    </citation>
    <scope>NUCLEOTIDE SEQUENCE [LARGE SCALE GENOMIC DNA]</scope>
    <source>
        <strain evidence="2">NKM1</strain>
    </source>
</reference>
<protein>
    <submittedName>
        <fullName evidence="1">Transposase</fullName>
    </submittedName>
</protein>
<accession>A0A239BMA1</accession>
<organism evidence="1 2">
    <name type="scientific">Pontibacter ummariensis</name>
    <dbReference type="NCBI Taxonomy" id="1610492"/>
    <lineage>
        <taxon>Bacteria</taxon>
        <taxon>Pseudomonadati</taxon>
        <taxon>Bacteroidota</taxon>
        <taxon>Cytophagia</taxon>
        <taxon>Cytophagales</taxon>
        <taxon>Hymenobacteraceae</taxon>
        <taxon>Pontibacter</taxon>
    </lineage>
</organism>
<dbReference type="SUPFAM" id="SSF48295">
    <property type="entry name" value="TrpR-like"/>
    <property type="match status" value="1"/>
</dbReference>
<dbReference type="Pfam" id="PF01527">
    <property type="entry name" value="HTH_Tnp_1"/>
    <property type="match status" value="1"/>
</dbReference>
<sequence>MKGKRRKFSAAFKAKVTLEALKERESLAELAKRFEVHPDMISK</sequence>
<dbReference type="InterPro" id="IPR010921">
    <property type="entry name" value="Trp_repressor/repl_initiator"/>
</dbReference>
<dbReference type="RefSeq" id="WP_144266254.1">
    <property type="nucleotide sequence ID" value="NZ_FZOQ01000002.1"/>
</dbReference>
<dbReference type="GO" id="GO:0006313">
    <property type="term" value="P:DNA transposition"/>
    <property type="evidence" value="ECO:0007669"/>
    <property type="project" value="InterPro"/>
</dbReference>
<gene>
    <name evidence="1" type="ORF">SAMN06296052_10221</name>
</gene>
<dbReference type="AlphaFoldDB" id="A0A239BMA1"/>
<dbReference type="EMBL" id="FZOQ01000002">
    <property type="protein sequence ID" value="SNS08752.1"/>
    <property type="molecule type" value="Genomic_DNA"/>
</dbReference>
<name>A0A239BMA1_9BACT</name>
<evidence type="ECO:0000313" key="2">
    <source>
        <dbReference type="Proteomes" id="UP000198432"/>
    </source>
</evidence>
<keyword evidence="2" id="KW-1185">Reference proteome</keyword>
<proteinExistence type="predicted"/>
<dbReference type="InterPro" id="IPR002514">
    <property type="entry name" value="Transposase_8"/>
</dbReference>